<dbReference type="GO" id="GO:0042597">
    <property type="term" value="C:periplasmic space"/>
    <property type="evidence" value="ECO:0007669"/>
    <property type="project" value="UniProtKB-SubCell"/>
</dbReference>
<keyword evidence="6 7" id="KW-0676">Redox-active center</keyword>
<protein>
    <recommendedName>
        <fullName evidence="7">Thiol:disulfide interchange protein</fullName>
    </recommendedName>
</protein>
<proteinExistence type="inferred from homology"/>
<dbReference type="OrthoDB" id="12976at2"/>
<feature type="chain" id="PRO_5011332888" description="Thiol:disulfide interchange protein" evidence="7">
    <location>
        <begin position="22"/>
        <end position="263"/>
    </location>
</feature>
<dbReference type="InterPro" id="IPR009094">
    <property type="entry name" value="DiS-bond_isomerase_DsbC/G_N_sf"/>
</dbReference>
<feature type="signal peptide" evidence="7">
    <location>
        <begin position="1"/>
        <end position="21"/>
    </location>
</feature>
<dbReference type="STRING" id="1076937.SAMN04488120_10575"/>
<keyword evidence="5" id="KW-1015">Disulfide bond</keyword>
<comment type="function">
    <text evidence="7">Required for disulfide bond formation in some periplasmic proteins. Acts by transferring its disulfide bond to other proteins and is reduced in the process.</text>
</comment>
<dbReference type="CDD" id="cd03020">
    <property type="entry name" value="DsbA_DsbC_DsbG"/>
    <property type="match status" value="1"/>
</dbReference>
<dbReference type="Gene3D" id="3.10.450.70">
    <property type="entry name" value="Disulphide bond isomerase, DsbC/G, N-terminal"/>
    <property type="match status" value="1"/>
</dbReference>
<dbReference type="SUPFAM" id="SSF52833">
    <property type="entry name" value="Thioredoxin-like"/>
    <property type="match status" value="1"/>
</dbReference>
<evidence type="ECO:0000259" key="8">
    <source>
        <dbReference type="Pfam" id="PF10411"/>
    </source>
</evidence>
<evidence type="ECO:0000256" key="1">
    <source>
        <dbReference type="ARBA" id="ARBA00004418"/>
    </source>
</evidence>
<evidence type="ECO:0000313" key="10">
    <source>
        <dbReference type="EMBL" id="SFF47767.1"/>
    </source>
</evidence>
<dbReference type="EMBL" id="FOOC01000005">
    <property type="protein sequence ID" value="SFF47767.1"/>
    <property type="molecule type" value="Genomic_DNA"/>
</dbReference>
<evidence type="ECO:0000259" key="9">
    <source>
        <dbReference type="Pfam" id="PF13098"/>
    </source>
</evidence>
<evidence type="ECO:0000256" key="7">
    <source>
        <dbReference type="RuleBase" id="RU364038"/>
    </source>
</evidence>
<evidence type="ECO:0000256" key="6">
    <source>
        <dbReference type="ARBA" id="ARBA00023284"/>
    </source>
</evidence>
<feature type="domain" description="Disulphide bond isomerase DsbC/G N-terminal" evidence="8">
    <location>
        <begin position="42"/>
        <end position="109"/>
    </location>
</feature>
<organism evidence="10 11">
    <name type="scientific">Fontimonas thermophila</name>
    <dbReference type="NCBI Taxonomy" id="1076937"/>
    <lineage>
        <taxon>Bacteria</taxon>
        <taxon>Pseudomonadati</taxon>
        <taxon>Pseudomonadota</taxon>
        <taxon>Gammaproteobacteria</taxon>
        <taxon>Nevskiales</taxon>
        <taxon>Nevskiaceae</taxon>
        <taxon>Fontimonas</taxon>
    </lineage>
</organism>
<keyword evidence="11" id="KW-1185">Reference proteome</keyword>
<evidence type="ECO:0000256" key="2">
    <source>
        <dbReference type="ARBA" id="ARBA00009813"/>
    </source>
</evidence>
<sequence length="263" mass="28648">MNPIRHPLLAAVLASAVAACAPPYDPKKPTVEPSQAPQAGAVADAGIEAIRERVRVVLPNIRAEDIRPADAPGLYEIQQGALFGYVTADGRYLIEGDLIDLTKGVSLTENKRKRDRIAKLEALGEDNMIVFGPQNGKAKYAVTVFTDIDCGYCRKLHREIDEYTKRGIEIRYVFYPRSGPDTESFRKAQAVWCAADRKQALTQAKAGMPVTGDANCDNPVEREWMLGAELGLRGTPMLVLPDGEVVNGYLPAAVLAERLASRG</sequence>
<evidence type="ECO:0000313" key="11">
    <source>
        <dbReference type="Proteomes" id="UP000199771"/>
    </source>
</evidence>
<reference evidence="10 11" key="1">
    <citation type="submission" date="2016-10" db="EMBL/GenBank/DDBJ databases">
        <authorList>
            <person name="de Groot N.N."/>
        </authorList>
    </citation>
    <scope>NUCLEOTIDE SEQUENCE [LARGE SCALE GENOMIC DNA]</scope>
    <source>
        <strain evidence="10 11">DSM 23609</strain>
    </source>
</reference>
<accession>A0A1I2J3E1</accession>
<evidence type="ECO:0000256" key="3">
    <source>
        <dbReference type="ARBA" id="ARBA00022729"/>
    </source>
</evidence>
<dbReference type="Proteomes" id="UP000199771">
    <property type="component" value="Unassembled WGS sequence"/>
</dbReference>
<dbReference type="InterPro" id="IPR051470">
    <property type="entry name" value="Thiol:disulfide_interchange"/>
</dbReference>
<dbReference type="PROSITE" id="PS51257">
    <property type="entry name" value="PROKAR_LIPOPROTEIN"/>
    <property type="match status" value="1"/>
</dbReference>
<dbReference type="SUPFAM" id="SSF54423">
    <property type="entry name" value="DsbC/DsbG N-terminal domain-like"/>
    <property type="match status" value="1"/>
</dbReference>
<evidence type="ECO:0000256" key="4">
    <source>
        <dbReference type="ARBA" id="ARBA00022764"/>
    </source>
</evidence>
<dbReference type="PANTHER" id="PTHR35272:SF3">
    <property type="entry name" value="THIOL:DISULFIDE INTERCHANGE PROTEIN DSBC"/>
    <property type="match status" value="1"/>
</dbReference>
<dbReference type="Gene3D" id="3.40.30.10">
    <property type="entry name" value="Glutaredoxin"/>
    <property type="match status" value="1"/>
</dbReference>
<evidence type="ECO:0000256" key="5">
    <source>
        <dbReference type="ARBA" id="ARBA00023157"/>
    </source>
</evidence>
<dbReference type="AlphaFoldDB" id="A0A1I2J3E1"/>
<comment type="subcellular location">
    <subcellularLocation>
        <location evidence="1 7">Periplasm</location>
    </subcellularLocation>
</comment>
<feature type="domain" description="Thioredoxin-like fold" evidence="9">
    <location>
        <begin position="136"/>
        <end position="258"/>
    </location>
</feature>
<keyword evidence="3 7" id="KW-0732">Signal</keyword>
<dbReference type="InterPro" id="IPR012336">
    <property type="entry name" value="Thioredoxin-like_fold"/>
</dbReference>
<name>A0A1I2J3E1_9GAMM</name>
<dbReference type="InterPro" id="IPR018950">
    <property type="entry name" value="DiS-bond_isomerase_DsbC/G_N"/>
</dbReference>
<dbReference type="InterPro" id="IPR036249">
    <property type="entry name" value="Thioredoxin-like_sf"/>
</dbReference>
<dbReference type="RefSeq" id="WP_091533139.1">
    <property type="nucleotide sequence ID" value="NZ_FOOC01000005.1"/>
</dbReference>
<dbReference type="Pfam" id="PF10411">
    <property type="entry name" value="DsbC_N"/>
    <property type="match status" value="1"/>
</dbReference>
<comment type="similarity">
    <text evidence="2 7">Belongs to the thioredoxin family. DsbC subfamily.</text>
</comment>
<gene>
    <name evidence="10" type="ORF">SAMN04488120_10575</name>
</gene>
<dbReference type="PANTHER" id="PTHR35272">
    <property type="entry name" value="THIOL:DISULFIDE INTERCHANGE PROTEIN DSBC-RELATED"/>
    <property type="match status" value="1"/>
</dbReference>
<keyword evidence="4 7" id="KW-0574">Periplasm</keyword>
<dbReference type="InterPro" id="IPR033954">
    <property type="entry name" value="DiS-bond_Isoase_DsbC/G"/>
</dbReference>
<dbReference type="Pfam" id="PF13098">
    <property type="entry name" value="Thioredoxin_2"/>
    <property type="match status" value="1"/>
</dbReference>